<sequence>MRIHLPHKVGYFPAYAPPAPVLHFVMPLADFFFNVPCIWMPPAANRELKALHRLQADVRVHYKKPAEIPVKPKPMKGKTPIAPKGWAFFPLFLPEYGFSRPRAAYSKHPSMSTRGFVSSLARSNNPLRS</sequence>
<gene>
    <name evidence="1" type="ORF">I7I52_02042</name>
</gene>
<evidence type="ECO:0000313" key="2">
    <source>
        <dbReference type="Proteomes" id="UP000670092"/>
    </source>
</evidence>
<dbReference type="VEuPathDB" id="FungiDB:I7I52_02042"/>
<evidence type="ECO:0000313" key="1">
    <source>
        <dbReference type="EMBL" id="KAG5303899.1"/>
    </source>
</evidence>
<accession>A0A8H7ZA91</accession>
<name>A0A8H7ZA91_AJECA</name>
<dbReference type="EMBL" id="JAEVHI010000001">
    <property type="protein sequence ID" value="KAG5303899.1"/>
    <property type="molecule type" value="Genomic_DNA"/>
</dbReference>
<dbReference type="AlphaFoldDB" id="A0A8H7ZA91"/>
<organism evidence="1 2">
    <name type="scientific">Ajellomyces capsulatus</name>
    <name type="common">Darling's disease fungus</name>
    <name type="synonym">Histoplasma capsulatum</name>
    <dbReference type="NCBI Taxonomy" id="5037"/>
    <lineage>
        <taxon>Eukaryota</taxon>
        <taxon>Fungi</taxon>
        <taxon>Dikarya</taxon>
        <taxon>Ascomycota</taxon>
        <taxon>Pezizomycotina</taxon>
        <taxon>Eurotiomycetes</taxon>
        <taxon>Eurotiomycetidae</taxon>
        <taxon>Onygenales</taxon>
        <taxon>Ajellomycetaceae</taxon>
        <taxon>Histoplasma</taxon>
    </lineage>
</organism>
<reference evidence="1 2" key="1">
    <citation type="submission" date="2021-01" db="EMBL/GenBank/DDBJ databases">
        <title>Chromosome-level genome assembly of a human fungal pathogen reveals clustering of transcriptionally co-regulated genes.</title>
        <authorList>
            <person name="Voorhies M."/>
            <person name="Cohen S."/>
            <person name="Shea T.P."/>
            <person name="Petrus S."/>
            <person name="Munoz J.F."/>
            <person name="Poplawski S."/>
            <person name="Goldman W.E."/>
            <person name="Michael T."/>
            <person name="Cuomo C.A."/>
            <person name="Sil A."/>
            <person name="Beyhan S."/>
        </authorList>
    </citation>
    <scope>NUCLEOTIDE SEQUENCE [LARGE SCALE GENOMIC DNA]</scope>
    <source>
        <strain evidence="1 2">G184AR</strain>
    </source>
</reference>
<proteinExistence type="predicted"/>
<dbReference type="Proteomes" id="UP000670092">
    <property type="component" value="Unassembled WGS sequence"/>
</dbReference>
<comment type="caution">
    <text evidence="1">The sequence shown here is derived from an EMBL/GenBank/DDBJ whole genome shotgun (WGS) entry which is preliminary data.</text>
</comment>
<protein>
    <submittedName>
        <fullName evidence="1">Uncharacterized protein</fullName>
    </submittedName>
</protein>